<feature type="region of interest" description="Disordered" evidence="1">
    <location>
        <begin position="1"/>
        <end position="52"/>
    </location>
</feature>
<protein>
    <submittedName>
        <fullName evidence="2">Uncharacterized protein</fullName>
    </submittedName>
</protein>
<organism evidence="2 3">
    <name type="scientific">Mycobacterium kansasii</name>
    <dbReference type="NCBI Taxonomy" id="1768"/>
    <lineage>
        <taxon>Bacteria</taxon>
        <taxon>Bacillati</taxon>
        <taxon>Actinomycetota</taxon>
        <taxon>Actinomycetes</taxon>
        <taxon>Mycobacteriales</taxon>
        <taxon>Mycobacteriaceae</taxon>
        <taxon>Mycobacterium</taxon>
    </lineage>
</organism>
<evidence type="ECO:0000313" key="3">
    <source>
        <dbReference type="Proteomes" id="UP000188532"/>
    </source>
</evidence>
<evidence type="ECO:0000256" key="1">
    <source>
        <dbReference type="SAM" id="MobiDB-lite"/>
    </source>
</evidence>
<sequence>MVRPLPTPTTTKQLSRLPARSLQAPDRTQTPWGTKKLVHTTPAINTRGHSAC</sequence>
<name>A0A1V3XWN9_MYCKA</name>
<accession>A0A1V3XWN9</accession>
<dbReference type="AlphaFoldDB" id="A0A1V3XWN9"/>
<feature type="compositionally biased region" description="Polar residues" evidence="1">
    <location>
        <begin position="42"/>
        <end position="52"/>
    </location>
</feature>
<dbReference type="Proteomes" id="UP000188532">
    <property type="component" value="Unassembled WGS sequence"/>
</dbReference>
<dbReference type="EMBL" id="MVBN01000001">
    <property type="protein sequence ID" value="OOK83639.1"/>
    <property type="molecule type" value="Genomic_DNA"/>
</dbReference>
<comment type="caution">
    <text evidence="2">The sequence shown here is derived from an EMBL/GenBank/DDBJ whole genome shotgun (WGS) entry which is preliminary data.</text>
</comment>
<evidence type="ECO:0000313" key="2">
    <source>
        <dbReference type="EMBL" id="OOK83639.1"/>
    </source>
</evidence>
<proteinExistence type="predicted"/>
<reference evidence="2 3" key="1">
    <citation type="submission" date="2017-02" db="EMBL/GenBank/DDBJ databases">
        <title>Complete genome sequences of Mycobacterium kansasii strains isolated from rhesus macaques.</title>
        <authorList>
            <person name="Panda A."/>
            <person name="Nagaraj S."/>
            <person name="Zhao X."/>
            <person name="Tettelin H."/>
            <person name="Detolla L.J."/>
        </authorList>
    </citation>
    <scope>NUCLEOTIDE SEQUENCE [LARGE SCALE GENOMIC DNA]</scope>
    <source>
        <strain evidence="2 3">11-3469</strain>
    </source>
</reference>
<gene>
    <name evidence="2" type="ORF">BZL29_0298</name>
</gene>